<comment type="similarity">
    <text evidence="3 7">Belongs to the class-III pyridoxal-phosphate-dependent aminotransferase family. HemL subfamily.</text>
</comment>
<sequence>MPVVNTMTVTYSEACRYFPGGVNSPVRSCRTVGVVPPIVSRASRDVFIDSLGQEYIDFCGSWGSLIHGHSHPQIIEAITHYAPLGTSFGLTSEREVAFASTLFSILGCKEHKIRFVSSGTEATMTAVRLACGVTSRSVIIKFLGGYHGHADVLLSGTCISEETLSSLNSIIDTYRSVHSSLPLTLLLPYNDLFLFQEVMDRIGDHIACVICEPVCANMGVVLPIPGFLEGIVSTCRKFSSLSIIDEVVTGFRLGLHGACGEFSLVPDITVYGKILGGGMAVAALVGHHKILDHLQPVGNVFQAGTLSGNPIAMAAGKASIELCSFPGFYETLHTCASVFFRPVEEEIRSRGFPVSLVSAGSMFTFFFRETPPRNFSEVQQSDFLKFGRFYRQVFSRGVYLSPSPLEASFLSSVHSQENLAYTQNVLIDSLSDCF</sequence>
<dbReference type="Gene3D" id="3.40.640.10">
    <property type="entry name" value="Type I PLP-dependent aspartate aminotransferase-like (Major domain)"/>
    <property type="match status" value="1"/>
</dbReference>
<evidence type="ECO:0000313" key="8">
    <source>
        <dbReference type="EMBL" id="ANG65720.1"/>
    </source>
</evidence>
<evidence type="ECO:0000256" key="1">
    <source>
        <dbReference type="ARBA" id="ARBA00001933"/>
    </source>
</evidence>
<accession>A0A173DXR4</accession>
<dbReference type="NCBIfam" id="NF001864">
    <property type="entry name" value="PRK00615.1"/>
    <property type="match status" value="1"/>
</dbReference>
<dbReference type="InterPro" id="IPR004639">
    <property type="entry name" value="4pyrrol_synth_GluAld_NH2Trfase"/>
</dbReference>
<dbReference type="Pfam" id="PF00202">
    <property type="entry name" value="Aminotran_3"/>
    <property type="match status" value="1"/>
</dbReference>
<gene>
    <name evidence="7" type="primary">hemL</name>
    <name evidence="8" type="ORF">M787_000030</name>
</gene>
<evidence type="ECO:0000256" key="4">
    <source>
        <dbReference type="ARBA" id="ARBA00022898"/>
    </source>
</evidence>
<comment type="cofactor">
    <cofactor evidence="1 7">
        <name>pyridoxal 5'-phosphate</name>
        <dbReference type="ChEBI" id="CHEBI:597326"/>
    </cofactor>
</comment>
<dbReference type="NCBIfam" id="NF000818">
    <property type="entry name" value="PRK00062.1"/>
    <property type="match status" value="1"/>
</dbReference>
<comment type="catalytic activity">
    <reaction evidence="7">
        <text>(S)-4-amino-5-oxopentanoate = 5-aminolevulinate</text>
        <dbReference type="Rhea" id="RHEA:14265"/>
        <dbReference type="ChEBI" id="CHEBI:57501"/>
        <dbReference type="ChEBI" id="CHEBI:356416"/>
        <dbReference type="EC" id="5.4.3.8"/>
    </reaction>
</comment>
<comment type="subunit">
    <text evidence="7">Homodimer.</text>
</comment>
<feature type="modified residue" description="N6-(pyridoxal phosphate)lysine" evidence="7">
    <location>
        <position position="273"/>
    </location>
</feature>
<dbReference type="PANTHER" id="PTHR43713:SF3">
    <property type="entry name" value="GLUTAMATE-1-SEMIALDEHYDE 2,1-AMINOMUTASE 1, CHLOROPLASTIC-RELATED"/>
    <property type="match status" value="1"/>
</dbReference>
<dbReference type="EMBL" id="CP015840">
    <property type="protein sequence ID" value="ANG65720.1"/>
    <property type="molecule type" value="Genomic_DNA"/>
</dbReference>
<keyword evidence="6 7" id="KW-0627">Porphyrin biosynthesis</keyword>
<dbReference type="GO" id="GO:0008483">
    <property type="term" value="F:transaminase activity"/>
    <property type="evidence" value="ECO:0007669"/>
    <property type="project" value="InterPro"/>
</dbReference>
<dbReference type="RefSeq" id="WP_064317827.1">
    <property type="nucleotide sequence ID" value="NZ_CP015840.1"/>
</dbReference>
<dbReference type="InterPro" id="IPR015424">
    <property type="entry name" value="PyrdxlP-dep_Trfase"/>
</dbReference>
<keyword evidence="7" id="KW-0963">Cytoplasm</keyword>
<protein>
    <recommendedName>
        <fullName evidence="7">Glutamate-1-semialdehyde 2,1-aminomutase</fullName>
        <shortName evidence="7">GSA</shortName>
        <ecNumber evidence="7">5.4.3.8</ecNumber>
    </recommendedName>
    <alternativeName>
        <fullName evidence="7">Glutamate-1-semialdehyde aminotransferase</fullName>
        <shortName evidence="7">GSA-AT</shortName>
    </alternativeName>
</protein>
<evidence type="ECO:0000256" key="6">
    <source>
        <dbReference type="ARBA" id="ARBA00023244"/>
    </source>
</evidence>
<dbReference type="OrthoDB" id="9807885at2"/>
<dbReference type="EC" id="5.4.3.8" evidence="7"/>
<dbReference type="Gene3D" id="3.90.1150.10">
    <property type="entry name" value="Aspartate Aminotransferase, domain 1"/>
    <property type="match status" value="1"/>
</dbReference>
<dbReference type="AlphaFoldDB" id="A0A173DXR4"/>
<dbReference type="GO" id="GO:0005737">
    <property type="term" value="C:cytoplasm"/>
    <property type="evidence" value="ECO:0007669"/>
    <property type="project" value="UniProtKB-SubCell"/>
</dbReference>
<dbReference type="GeneID" id="81477690"/>
<dbReference type="GO" id="GO:0042286">
    <property type="term" value="F:glutamate-1-semialdehyde 2,1-aminomutase activity"/>
    <property type="evidence" value="ECO:0007669"/>
    <property type="project" value="UniProtKB-UniRule"/>
</dbReference>
<evidence type="ECO:0000256" key="2">
    <source>
        <dbReference type="ARBA" id="ARBA00004819"/>
    </source>
</evidence>
<dbReference type="InterPro" id="IPR005814">
    <property type="entry name" value="Aminotrans_3"/>
</dbReference>
<proteinExistence type="inferred from homology"/>
<evidence type="ECO:0000256" key="3">
    <source>
        <dbReference type="ARBA" id="ARBA00008981"/>
    </source>
</evidence>
<comment type="pathway">
    <text evidence="2">Porphyrin-containing compound metabolism; protoporphyrin-IX biosynthesis; 5-aminolevulinate from L-glutamyl-tRNA(Glu): step 2/2.</text>
</comment>
<dbReference type="Proteomes" id="UP000019147">
    <property type="component" value="Chromosome"/>
</dbReference>
<organism evidence="8 9">
    <name type="scientific">Chlamydia gallinacea 08-1274/3</name>
    <dbReference type="NCBI Taxonomy" id="1143323"/>
    <lineage>
        <taxon>Bacteria</taxon>
        <taxon>Pseudomonadati</taxon>
        <taxon>Chlamydiota</taxon>
        <taxon>Chlamydiia</taxon>
        <taxon>Chlamydiales</taxon>
        <taxon>Chlamydiaceae</taxon>
        <taxon>Chlamydia/Chlamydophila group</taxon>
        <taxon>Chlamydia</taxon>
    </lineage>
</organism>
<comment type="subcellular location">
    <subcellularLocation>
        <location evidence="7">Cytoplasm</location>
    </subcellularLocation>
</comment>
<dbReference type="GO" id="GO:0030170">
    <property type="term" value="F:pyridoxal phosphate binding"/>
    <property type="evidence" value="ECO:0007669"/>
    <property type="project" value="InterPro"/>
</dbReference>
<dbReference type="PANTHER" id="PTHR43713">
    <property type="entry name" value="GLUTAMATE-1-SEMIALDEHYDE 2,1-AMINOMUTASE"/>
    <property type="match status" value="1"/>
</dbReference>
<dbReference type="UniPathway" id="UPA00251">
    <property type="reaction ID" value="UER00317"/>
</dbReference>
<keyword evidence="5 7" id="KW-0413">Isomerase</keyword>
<dbReference type="STRING" id="1143323.M787_000030"/>
<reference evidence="8 9" key="1">
    <citation type="journal article" date="2014" name="Syst. Appl. Microbiol.">
        <title>Evidence for the existence of two new members of the family Chlamydiaceae and proposal of Chlamydia avium sp. nov. and Chlamydia gallinacea sp. nov.</title>
        <authorList>
            <person name="Sachse K."/>
            <person name="Laroucau K."/>
            <person name="Riege K."/>
            <person name="Wehner S."/>
            <person name="Dilcher M."/>
            <person name="Creasy H.H."/>
            <person name="Weidmann M."/>
            <person name="Myers G."/>
            <person name="Vorimore F."/>
            <person name="Vicari N."/>
            <person name="Magnino S."/>
            <person name="Liebler-Tenorio E."/>
            <person name="Ruettger A."/>
            <person name="Bavoil P.M."/>
            <person name="Hufert F.T."/>
            <person name="Rossello-Mora R."/>
            <person name="Marz M."/>
        </authorList>
    </citation>
    <scope>NUCLEOTIDE SEQUENCE [LARGE SCALE GENOMIC DNA]</scope>
    <source>
        <strain evidence="8 9">08-1274/3</strain>
    </source>
</reference>
<dbReference type="HAMAP" id="MF_00375">
    <property type="entry name" value="HemL_aminotrans_3"/>
    <property type="match status" value="1"/>
</dbReference>
<dbReference type="SUPFAM" id="SSF53383">
    <property type="entry name" value="PLP-dependent transferases"/>
    <property type="match status" value="1"/>
</dbReference>
<evidence type="ECO:0000256" key="5">
    <source>
        <dbReference type="ARBA" id="ARBA00023235"/>
    </source>
</evidence>
<dbReference type="GO" id="GO:0006782">
    <property type="term" value="P:protoporphyrinogen IX biosynthetic process"/>
    <property type="evidence" value="ECO:0007669"/>
    <property type="project" value="UniProtKB-UniRule"/>
</dbReference>
<dbReference type="KEGG" id="cgz:M787_000030"/>
<dbReference type="CDD" id="cd00610">
    <property type="entry name" value="OAT_like"/>
    <property type="match status" value="1"/>
</dbReference>
<dbReference type="PROSITE" id="PS00600">
    <property type="entry name" value="AA_TRANSFER_CLASS_3"/>
    <property type="match status" value="1"/>
</dbReference>
<evidence type="ECO:0000313" key="9">
    <source>
        <dbReference type="Proteomes" id="UP000019147"/>
    </source>
</evidence>
<evidence type="ECO:0000256" key="7">
    <source>
        <dbReference type="HAMAP-Rule" id="MF_00375"/>
    </source>
</evidence>
<dbReference type="InterPro" id="IPR049704">
    <property type="entry name" value="Aminotrans_3_PPA_site"/>
</dbReference>
<name>A0A173DXR4_9CHLA</name>
<dbReference type="InterPro" id="IPR015421">
    <property type="entry name" value="PyrdxlP-dep_Trfase_major"/>
</dbReference>
<dbReference type="InterPro" id="IPR015422">
    <property type="entry name" value="PyrdxlP-dep_Trfase_small"/>
</dbReference>
<dbReference type="NCBIfam" id="TIGR00713">
    <property type="entry name" value="hemL"/>
    <property type="match status" value="1"/>
</dbReference>
<keyword evidence="4 7" id="KW-0663">Pyridoxal phosphate</keyword>